<feature type="chain" id="PRO_5041441884" evidence="3">
    <location>
        <begin position="35"/>
        <end position="405"/>
    </location>
</feature>
<dbReference type="InterPro" id="IPR051398">
    <property type="entry name" value="Polysacch_Deacetylase"/>
</dbReference>
<protein>
    <submittedName>
        <fullName evidence="5">Polysaccharide deacetylase family protein</fullName>
    </submittedName>
</protein>
<comment type="caution">
    <text evidence="5">The sequence shown here is derived from an EMBL/GenBank/DDBJ whole genome shotgun (WGS) entry which is preliminary data.</text>
</comment>
<proteinExistence type="predicted"/>
<dbReference type="CDD" id="cd10973">
    <property type="entry name" value="CE4_DAC_u4_5s"/>
    <property type="match status" value="1"/>
</dbReference>
<dbReference type="PROSITE" id="PS51677">
    <property type="entry name" value="NODB"/>
    <property type="match status" value="1"/>
</dbReference>
<accession>A0AA41WYR8</accession>
<keyword evidence="2 3" id="KW-0732">Signal</keyword>
<evidence type="ECO:0000256" key="1">
    <source>
        <dbReference type="ARBA" id="ARBA00004613"/>
    </source>
</evidence>
<organism evidence="5 6">
    <name type="scientific">Opacimonas viscosa</name>
    <dbReference type="NCBI Taxonomy" id="2961944"/>
    <lineage>
        <taxon>Bacteria</taxon>
        <taxon>Pseudomonadati</taxon>
        <taxon>Pseudomonadota</taxon>
        <taxon>Gammaproteobacteria</taxon>
        <taxon>Alteromonadales</taxon>
        <taxon>Alteromonadaceae</taxon>
        <taxon>Opacimonas</taxon>
    </lineage>
</organism>
<name>A0AA41WYR8_9ALTE</name>
<evidence type="ECO:0000313" key="6">
    <source>
        <dbReference type="Proteomes" id="UP001165413"/>
    </source>
</evidence>
<dbReference type="InterPro" id="IPR002509">
    <property type="entry name" value="NODB_dom"/>
</dbReference>
<comment type="subcellular location">
    <subcellularLocation>
        <location evidence="1">Secreted</location>
    </subcellularLocation>
</comment>
<evidence type="ECO:0000313" key="5">
    <source>
        <dbReference type="EMBL" id="MCP3429004.1"/>
    </source>
</evidence>
<sequence length="405" mass="44683">MGHQFFNVSMPCQVCIKPFLICMLYFTLAGSTVAAKPHSLPPTVASASNNVAQDTTVTTEIPPATVFSSWEGPLANNAVILQYHHVADDTPAITSTRPNIFAEHLAYIAKNFNVLPLFDVVNALRQGKPVPANTIVITFDDGYENIYSNAHPLLKSYGFPYTVFVNPPAIGQSPKQLTWEHIAVMTNEGVTFANHTLDHLHLLARLPNEDETKWLARVLQNITTAEAQLTAKVGYSHKYLAYPFGEFSTVLKDQLVDLGYTGFAQHSGGIASFSDFGALPRFPAGGRYASLNTLKTKMHSLAFPVVTNTITDPVVTPTMPETMLLGVDNSDFYTSQIGCFFQGERLQVVTETVEGKAKVGVYLPEEWPLGRSRVNCTAPSKTQKGRFYWYSQPFFKARKDGTFVD</sequence>
<dbReference type="Gene3D" id="3.20.20.370">
    <property type="entry name" value="Glycoside hydrolase/deacetylase"/>
    <property type="match status" value="1"/>
</dbReference>
<evidence type="ECO:0000256" key="2">
    <source>
        <dbReference type="ARBA" id="ARBA00022729"/>
    </source>
</evidence>
<dbReference type="RefSeq" id="WP_254100868.1">
    <property type="nucleotide sequence ID" value="NZ_JANATA010000014.1"/>
</dbReference>
<evidence type="ECO:0000256" key="3">
    <source>
        <dbReference type="SAM" id="SignalP"/>
    </source>
</evidence>
<dbReference type="Proteomes" id="UP001165413">
    <property type="component" value="Unassembled WGS sequence"/>
</dbReference>
<dbReference type="GO" id="GO:0016810">
    <property type="term" value="F:hydrolase activity, acting on carbon-nitrogen (but not peptide) bonds"/>
    <property type="evidence" value="ECO:0007669"/>
    <property type="project" value="InterPro"/>
</dbReference>
<dbReference type="InterPro" id="IPR011330">
    <property type="entry name" value="Glyco_hydro/deAcase_b/a-brl"/>
</dbReference>
<dbReference type="PANTHER" id="PTHR34216:SF3">
    <property type="entry name" value="POLY-BETA-1,6-N-ACETYL-D-GLUCOSAMINE N-DEACETYLASE"/>
    <property type="match status" value="1"/>
</dbReference>
<dbReference type="GO" id="GO:0005576">
    <property type="term" value="C:extracellular region"/>
    <property type="evidence" value="ECO:0007669"/>
    <property type="project" value="UniProtKB-SubCell"/>
</dbReference>
<dbReference type="EMBL" id="JANATA010000014">
    <property type="protein sequence ID" value="MCP3429004.1"/>
    <property type="molecule type" value="Genomic_DNA"/>
</dbReference>
<gene>
    <name evidence="5" type="ORF">NLF92_08615</name>
</gene>
<reference evidence="5" key="1">
    <citation type="submission" date="2022-07" db="EMBL/GenBank/DDBJ databases">
        <title>Characterization of the Novel Bacterium Alteromonas immobilis LMIT006 and Alteromonas gregis LMIT007.</title>
        <authorList>
            <person name="Lin X."/>
        </authorList>
    </citation>
    <scope>NUCLEOTIDE SEQUENCE</scope>
    <source>
        <strain evidence="5">LMIT007</strain>
    </source>
</reference>
<feature type="domain" description="NodB homology" evidence="4">
    <location>
        <begin position="133"/>
        <end position="405"/>
    </location>
</feature>
<keyword evidence="6" id="KW-1185">Reference proteome</keyword>
<dbReference type="SUPFAM" id="SSF88713">
    <property type="entry name" value="Glycoside hydrolase/deacetylase"/>
    <property type="match status" value="1"/>
</dbReference>
<dbReference type="Pfam" id="PF01522">
    <property type="entry name" value="Polysacc_deac_1"/>
    <property type="match status" value="1"/>
</dbReference>
<dbReference type="GO" id="GO:0005975">
    <property type="term" value="P:carbohydrate metabolic process"/>
    <property type="evidence" value="ECO:0007669"/>
    <property type="project" value="InterPro"/>
</dbReference>
<feature type="signal peptide" evidence="3">
    <location>
        <begin position="1"/>
        <end position="34"/>
    </location>
</feature>
<evidence type="ECO:0000259" key="4">
    <source>
        <dbReference type="PROSITE" id="PS51677"/>
    </source>
</evidence>
<dbReference type="PANTHER" id="PTHR34216">
    <property type="match status" value="1"/>
</dbReference>
<dbReference type="AlphaFoldDB" id="A0AA41WYR8"/>